<evidence type="ECO:0000313" key="2">
    <source>
        <dbReference type="Proteomes" id="UP001057498"/>
    </source>
</evidence>
<dbReference type="Proteomes" id="UP001057498">
    <property type="component" value="Chromosome"/>
</dbReference>
<keyword evidence="2" id="KW-1185">Reference proteome</keyword>
<gene>
    <name evidence="1" type="ORF">CATMQ487_28160</name>
</gene>
<protein>
    <submittedName>
        <fullName evidence="1">Uncharacterized protein</fullName>
    </submittedName>
</protein>
<dbReference type="RefSeq" id="WP_251969187.1">
    <property type="nucleotide sequence ID" value="NZ_AP025730.1"/>
</dbReference>
<organism evidence="1 2">
    <name type="scientific">Sphaerotilus microaerophilus</name>
    <dbReference type="NCBI Taxonomy" id="2914710"/>
    <lineage>
        <taxon>Bacteria</taxon>
        <taxon>Pseudomonadati</taxon>
        <taxon>Pseudomonadota</taxon>
        <taxon>Betaproteobacteria</taxon>
        <taxon>Burkholderiales</taxon>
        <taxon>Sphaerotilaceae</taxon>
        <taxon>Sphaerotilus</taxon>
    </lineage>
</organism>
<evidence type="ECO:0000313" key="1">
    <source>
        <dbReference type="EMBL" id="BDI05846.1"/>
    </source>
</evidence>
<proteinExistence type="predicted"/>
<accession>A0ABM7YN34</accession>
<dbReference type="EMBL" id="AP025730">
    <property type="protein sequence ID" value="BDI05846.1"/>
    <property type="molecule type" value="Genomic_DNA"/>
</dbReference>
<name>A0ABM7YN34_9BURK</name>
<reference evidence="1" key="1">
    <citation type="submission" date="2022-04" db="EMBL/GenBank/DDBJ databases">
        <title>Whole genome sequence of Sphaerotilus sp. FB-5.</title>
        <authorList>
            <person name="Takeda M."/>
            <person name="Narihara S."/>
            <person name="Akimoto M."/>
            <person name="Akimoto R."/>
            <person name="Nishiyashiki S."/>
            <person name="Murakami T."/>
        </authorList>
    </citation>
    <scope>NUCLEOTIDE SEQUENCE</scope>
    <source>
        <strain evidence="1">FB-5</strain>
    </source>
</reference>
<sequence>MLGATRSGLLVQARCQRADRPFSAAEWATYLPKLVCYAPEVAQACVR</sequence>